<sequence length="364" mass="39452">MAKKKKGNQAPVPPVEEPDDAPGWHAIDAACERIYPDQPDPVHAASAPHPPFGDGLIYGISAYRATESAPHWHFVTYGFSELYAKESDDPDVSGWGFELTFRLARGAEELPPNWAINFLMNLGKYVRRSGNAFDSGHLMDLNGPIALGTDTAIRAIALVSDPQLGTIDTPNGRVKFLQIVGLTSDEHGACGDWHTTPVLNLLRGANPLLLTDLDRRSALETPSVAEQIQTGIDREGSQSPLIFVTFVEWETAGKGASRTAVLVLGARGVQALVPKLRSRLAHGRDFRLIGREQAVNFCARDAAGWKTDDAVLTIDLTPTALAAVRANLQPVRGRYTWPELPNFVLEVQPSNITDADGNVIDVIG</sequence>
<dbReference type="SUPFAM" id="SSF103359">
    <property type="entry name" value="Suppressor of Fused, N-terminal domain"/>
    <property type="match status" value="1"/>
</dbReference>
<dbReference type="PIRSF" id="PIRSF038192">
    <property type="entry name" value="Txn_reg_BtrU_prd"/>
    <property type="match status" value="1"/>
</dbReference>
<dbReference type="EMBL" id="JAGKQQ010000001">
    <property type="protein sequence ID" value="MBP3958473.1"/>
    <property type="molecule type" value="Genomic_DNA"/>
</dbReference>
<dbReference type="Pfam" id="PF05076">
    <property type="entry name" value="SUFU"/>
    <property type="match status" value="1"/>
</dbReference>
<dbReference type="InterPro" id="IPR037181">
    <property type="entry name" value="SUFU_N"/>
</dbReference>
<dbReference type="PANTHER" id="PTHR10928">
    <property type="entry name" value="SUPPRESSOR OF FUSED"/>
    <property type="match status" value="1"/>
</dbReference>
<comment type="caution">
    <text evidence="3">The sequence shown here is derived from an EMBL/GenBank/DDBJ whole genome shotgun (WGS) entry which is preliminary data.</text>
</comment>
<evidence type="ECO:0000313" key="3">
    <source>
        <dbReference type="EMBL" id="MBP3958473.1"/>
    </source>
</evidence>
<dbReference type="InterPro" id="IPR007768">
    <property type="entry name" value="Suppressor_of_fused"/>
</dbReference>
<evidence type="ECO:0000313" key="4">
    <source>
        <dbReference type="Proteomes" id="UP000676565"/>
    </source>
</evidence>
<protein>
    <submittedName>
        <fullName evidence="3">Suppressor of fused domain protein</fullName>
    </submittedName>
</protein>
<feature type="region of interest" description="Disordered" evidence="1">
    <location>
        <begin position="1"/>
        <end position="23"/>
    </location>
</feature>
<dbReference type="InterPro" id="IPR020941">
    <property type="entry name" value="SUFU-like_domain"/>
</dbReference>
<organism evidence="3 4">
    <name type="scientific">Gemmata palustris</name>
    <dbReference type="NCBI Taxonomy" id="2822762"/>
    <lineage>
        <taxon>Bacteria</taxon>
        <taxon>Pseudomonadati</taxon>
        <taxon>Planctomycetota</taxon>
        <taxon>Planctomycetia</taxon>
        <taxon>Gemmatales</taxon>
        <taxon>Gemmataceae</taxon>
        <taxon>Gemmata</taxon>
    </lineage>
</organism>
<accession>A0ABS5BXU1</accession>
<proteinExistence type="predicted"/>
<gene>
    <name evidence="3" type="ORF">J8F10_24765</name>
</gene>
<name>A0ABS5BXU1_9BACT</name>
<keyword evidence="4" id="KW-1185">Reference proteome</keyword>
<dbReference type="PANTHER" id="PTHR10928:SF2">
    <property type="entry name" value="SUPPRESSOR OF FUSED HOMOLOG"/>
    <property type="match status" value="1"/>
</dbReference>
<dbReference type="Proteomes" id="UP000676565">
    <property type="component" value="Unassembled WGS sequence"/>
</dbReference>
<evidence type="ECO:0000259" key="2">
    <source>
        <dbReference type="Pfam" id="PF05076"/>
    </source>
</evidence>
<feature type="domain" description="Suppressor of fused-like" evidence="2">
    <location>
        <begin position="64"/>
        <end position="216"/>
    </location>
</feature>
<evidence type="ECO:0000256" key="1">
    <source>
        <dbReference type="SAM" id="MobiDB-lite"/>
    </source>
</evidence>
<dbReference type="RefSeq" id="WP_210658496.1">
    <property type="nucleotide sequence ID" value="NZ_JAGKQQ010000001.1"/>
</dbReference>
<dbReference type="InterPro" id="IPR017429">
    <property type="entry name" value="Suppressor_of_fused_bac"/>
</dbReference>
<reference evidence="3 4" key="1">
    <citation type="submission" date="2021-04" db="EMBL/GenBank/DDBJ databases">
        <authorList>
            <person name="Ivanova A."/>
        </authorList>
    </citation>
    <scope>NUCLEOTIDE SEQUENCE [LARGE SCALE GENOMIC DNA]</scope>
    <source>
        <strain evidence="3 4">G18</strain>
    </source>
</reference>